<keyword evidence="2" id="KW-1185">Reference proteome</keyword>
<gene>
    <name evidence="1" type="ORF">LAME_0D06238G</name>
</gene>
<name>A0A1G4J9B8_9SACH</name>
<dbReference type="AlphaFoldDB" id="A0A1G4J9B8"/>
<reference evidence="2" key="1">
    <citation type="submission" date="2016-03" db="EMBL/GenBank/DDBJ databases">
        <authorList>
            <person name="Devillers Hugo."/>
        </authorList>
    </citation>
    <scope>NUCLEOTIDE SEQUENCE [LARGE SCALE GENOMIC DNA]</scope>
</reference>
<evidence type="ECO:0000313" key="1">
    <source>
        <dbReference type="EMBL" id="SCU86462.1"/>
    </source>
</evidence>
<protein>
    <submittedName>
        <fullName evidence="1">LAME_0D06238g1_1</fullName>
    </submittedName>
</protein>
<accession>A0A1G4J9B8</accession>
<evidence type="ECO:0000313" key="2">
    <source>
        <dbReference type="Proteomes" id="UP000191144"/>
    </source>
</evidence>
<dbReference type="Proteomes" id="UP000191144">
    <property type="component" value="Chromosome D"/>
</dbReference>
<dbReference type="EMBL" id="LT598482">
    <property type="protein sequence ID" value="SCU86462.1"/>
    <property type="molecule type" value="Genomic_DNA"/>
</dbReference>
<organism evidence="1 2">
    <name type="scientific">Lachancea meyersii CBS 8951</name>
    <dbReference type="NCBI Taxonomy" id="1266667"/>
    <lineage>
        <taxon>Eukaryota</taxon>
        <taxon>Fungi</taxon>
        <taxon>Dikarya</taxon>
        <taxon>Ascomycota</taxon>
        <taxon>Saccharomycotina</taxon>
        <taxon>Saccharomycetes</taxon>
        <taxon>Saccharomycetales</taxon>
        <taxon>Saccharomycetaceae</taxon>
        <taxon>Lachancea</taxon>
    </lineage>
</organism>
<proteinExistence type="predicted"/>
<sequence length="212" mass="23997">MCEKMNNSELFTKLSCASLSRFTLLNAPKFQEMKITNINDRQEMTEYSIPEIIEVSKVRTAHFSQYKHLQSVNQPNGHTPITDKKGRGNCEMTENSIPKIIEASQLQTANISNLKTPTQCQPIQCLQFQGPRSQKKPKQITKRQKILLRKLPKSPNCTPPIFQTTKHPSTAKVLTQTHRFVSLAVAVVGESHNSHNVQNDIDLYLSLAVENL</sequence>